<dbReference type="AlphaFoldDB" id="A0A9W6B016"/>
<dbReference type="EMBL" id="BRPL01000002">
    <property type="protein sequence ID" value="GLB46362.1"/>
    <property type="molecule type" value="Genomic_DNA"/>
</dbReference>
<protein>
    <submittedName>
        <fullName evidence="1">Uncharacterized protein</fullName>
    </submittedName>
</protein>
<evidence type="ECO:0000313" key="2">
    <source>
        <dbReference type="Proteomes" id="UP001144204"/>
    </source>
</evidence>
<reference evidence="1" key="2">
    <citation type="journal article" date="2023" name="PLoS ONE">
        <title>Philodulcilactobacillus myokoensis gen. nov., sp. nov., a fructophilic, acidophilic, and agar-phobic lactic acid bacterium isolated from fermented vegetable extracts.</title>
        <authorList>
            <person name="Kouya T."/>
            <person name="Ishiyama Y."/>
            <person name="Ohashi S."/>
            <person name="Kumakubo R."/>
            <person name="Yamazaki T."/>
            <person name="Otaki T."/>
        </authorList>
    </citation>
    <scope>NUCLEOTIDE SEQUENCE</scope>
    <source>
        <strain evidence="1">WR16-4</strain>
    </source>
</reference>
<comment type="caution">
    <text evidence="1">The sequence shown here is derived from an EMBL/GenBank/DDBJ whole genome shotgun (WGS) entry which is preliminary data.</text>
</comment>
<reference evidence="1" key="1">
    <citation type="submission" date="2022-07" db="EMBL/GenBank/DDBJ databases">
        <authorList>
            <person name="Kouya T."/>
            <person name="Ishiyama Y."/>
        </authorList>
    </citation>
    <scope>NUCLEOTIDE SEQUENCE</scope>
    <source>
        <strain evidence="1">WR16-4</strain>
    </source>
</reference>
<proteinExistence type="predicted"/>
<dbReference type="Proteomes" id="UP001144204">
    <property type="component" value="Unassembled WGS sequence"/>
</dbReference>
<dbReference type="RefSeq" id="WP_286135824.1">
    <property type="nucleotide sequence ID" value="NZ_BRPL01000002.1"/>
</dbReference>
<evidence type="ECO:0000313" key="1">
    <source>
        <dbReference type="EMBL" id="GLB46362.1"/>
    </source>
</evidence>
<gene>
    <name evidence="1" type="ORF">WR164_03410</name>
</gene>
<keyword evidence="2" id="KW-1185">Reference proteome</keyword>
<accession>A0A9W6B016</accession>
<name>A0A9W6B016_9LACO</name>
<organism evidence="1 2">
    <name type="scientific">Philodulcilactobacillus myokoensis</name>
    <dbReference type="NCBI Taxonomy" id="2929573"/>
    <lineage>
        <taxon>Bacteria</taxon>
        <taxon>Bacillati</taxon>
        <taxon>Bacillota</taxon>
        <taxon>Bacilli</taxon>
        <taxon>Lactobacillales</taxon>
        <taxon>Lactobacillaceae</taxon>
        <taxon>Philodulcilactobacillus</taxon>
    </lineage>
</organism>
<sequence>MTDLGSENNSKSNEVQLTTNDVKKFFKRIDSIEIAPNAEIIALGSDVFNAFLEYAGKKIKNLIHL</sequence>